<dbReference type="PRINTS" id="PR00081">
    <property type="entry name" value="GDHRDH"/>
</dbReference>
<evidence type="ECO:0000256" key="2">
    <source>
        <dbReference type="ARBA" id="ARBA00023002"/>
    </source>
</evidence>
<evidence type="ECO:0000256" key="4">
    <source>
        <dbReference type="SAM" id="Phobius"/>
    </source>
</evidence>
<dbReference type="RefSeq" id="WP_263037560.1">
    <property type="nucleotide sequence ID" value="NZ_JAOTPL010000006.1"/>
</dbReference>
<keyword evidence="6" id="KW-1185">Reference proteome</keyword>
<keyword evidence="4" id="KW-1133">Transmembrane helix</keyword>
<sequence length="326" mass="35057">MHTSLRNKTIVITGASSGVGRAAAEAFAQEGAKLVLAARGKEALAETVETCERLGAKAIAVQTDVSKIEEVDKLVQKAIDFGGSIDVWVNNAGVLAFGKFDEIPADVTDQIIKTNLLGYVHSAHSVLPVFKEQRSGILINNISIGGWMPAPYGTAYTASKYGVRGLVEGLQAEVSEYPDIHICALYPGFQKSAGIQHAGNYSGIKLSTPPPAFDPRRLAMSMVKVAKYPVQSTYPDAASYIFKKMYDFFPGLVRATSAYAMRLAMKFANKAPVSEGNVLEASKGPMKVHGRVLVRHPEKVARYTAIAALGIAALIILSRSTQKEKR</sequence>
<feature type="transmembrane region" description="Helical" evidence="4">
    <location>
        <begin position="300"/>
        <end position="317"/>
    </location>
</feature>
<dbReference type="PANTHER" id="PTHR44196">
    <property type="entry name" value="DEHYDROGENASE/REDUCTASE SDR FAMILY MEMBER 7B"/>
    <property type="match status" value="1"/>
</dbReference>
<dbReference type="SUPFAM" id="SSF51735">
    <property type="entry name" value="NAD(P)-binding Rossmann-fold domains"/>
    <property type="match status" value="1"/>
</dbReference>
<accession>A0AAE3ILJ5</accession>
<protein>
    <submittedName>
        <fullName evidence="5">SDR family oxidoreductase</fullName>
    </submittedName>
</protein>
<dbReference type="AlphaFoldDB" id="A0AAE3ILJ5"/>
<name>A0AAE3ILJ5_9BACT</name>
<evidence type="ECO:0000256" key="3">
    <source>
        <dbReference type="RuleBase" id="RU000363"/>
    </source>
</evidence>
<evidence type="ECO:0000256" key="1">
    <source>
        <dbReference type="ARBA" id="ARBA00006484"/>
    </source>
</evidence>
<dbReference type="EMBL" id="JAOTPL010000006">
    <property type="protein sequence ID" value="MCU7694074.1"/>
    <property type="molecule type" value="Genomic_DNA"/>
</dbReference>
<reference evidence="5" key="1">
    <citation type="submission" date="2022-10" db="EMBL/GenBank/DDBJ databases">
        <authorList>
            <person name="Kim H.S."/>
            <person name="Kim J.-S."/>
            <person name="Suh M.K."/>
            <person name="Eom M.K."/>
            <person name="Lee J.-S."/>
        </authorList>
    </citation>
    <scope>NUCLEOTIDE SEQUENCE</scope>
    <source>
        <strain evidence="5">LIP-5</strain>
    </source>
</reference>
<keyword evidence="2" id="KW-0560">Oxidoreductase</keyword>
<dbReference type="GO" id="GO:0016491">
    <property type="term" value="F:oxidoreductase activity"/>
    <property type="evidence" value="ECO:0007669"/>
    <property type="project" value="UniProtKB-KW"/>
</dbReference>
<evidence type="ECO:0000313" key="6">
    <source>
        <dbReference type="Proteomes" id="UP001209317"/>
    </source>
</evidence>
<dbReference type="InterPro" id="IPR020904">
    <property type="entry name" value="Sc_DH/Rdtase_CS"/>
</dbReference>
<comment type="similarity">
    <text evidence="1 3">Belongs to the short-chain dehydrogenases/reductases (SDR) family.</text>
</comment>
<dbReference type="PROSITE" id="PS00061">
    <property type="entry name" value="ADH_SHORT"/>
    <property type="match status" value="1"/>
</dbReference>
<organism evidence="5 6">
    <name type="scientific">Haoranjiania flava</name>
    <dbReference type="NCBI Taxonomy" id="1856322"/>
    <lineage>
        <taxon>Bacteria</taxon>
        <taxon>Pseudomonadati</taxon>
        <taxon>Bacteroidota</taxon>
        <taxon>Chitinophagia</taxon>
        <taxon>Chitinophagales</taxon>
        <taxon>Chitinophagaceae</taxon>
        <taxon>Haoranjiania</taxon>
    </lineage>
</organism>
<dbReference type="Gene3D" id="3.40.50.720">
    <property type="entry name" value="NAD(P)-binding Rossmann-like Domain"/>
    <property type="match status" value="1"/>
</dbReference>
<comment type="caution">
    <text evidence="5">The sequence shown here is derived from an EMBL/GenBank/DDBJ whole genome shotgun (WGS) entry which is preliminary data.</text>
</comment>
<keyword evidence="4" id="KW-0472">Membrane</keyword>
<proteinExistence type="inferred from homology"/>
<dbReference type="NCBIfam" id="NF004792">
    <property type="entry name" value="PRK06139.1"/>
    <property type="match status" value="1"/>
</dbReference>
<evidence type="ECO:0000313" key="5">
    <source>
        <dbReference type="EMBL" id="MCU7694074.1"/>
    </source>
</evidence>
<keyword evidence="4" id="KW-0812">Transmembrane</keyword>
<dbReference type="InterPro" id="IPR002347">
    <property type="entry name" value="SDR_fam"/>
</dbReference>
<gene>
    <name evidence="5" type="ORF">OD355_06030</name>
</gene>
<dbReference type="Proteomes" id="UP001209317">
    <property type="component" value="Unassembled WGS sequence"/>
</dbReference>
<dbReference type="Pfam" id="PF00106">
    <property type="entry name" value="adh_short"/>
    <property type="match status" value="1"/>
</dbReference>
<dbReference type="PRINTS" id="PR00080">
    <property type="entry name" value="SDRFAMILY"/>
</dbReference>
<dbReference type="InterPro" id="IPR036291">
    <property type="entry name" value="NAD(P)-bd_dom_sf"/>
</dbReference>
<dbReference type="GO" id="GO:0016020">
    <property type="term" value="C:membrane"/>
    <property type="evidence" value="ECO:0007669"/>
    <property type="project" value="TreeGrafter"/>
</dbReference>
<dbReference type="PANTHER" id="PTHR44196:SF1">
    <property type="entry name" value="DEHYDROGENASE_REDUCTASE SDR FAMILY MEMBER 7B"/>
    <property type="match status" value="1"/>
</dbReference>